<dbReference type="EMBL" id="JACHWF010000004">
    <property type="protein sequence ID" value="MBB3009272.1"/>
    <property type="molecule type" value="Genomic_DNA"/>
</dbReference>
<name>A0A7W4VCV8_9BURK</name>
<keyword evidence="2" id="KW-1185">Reference proteome</keyword>
<sequence length="52" mass="5663">MSEKIKHTIRLLHDIATVMRSPQTVALLRPSAKPVDGCDYLSGIRGEAAAML</sequence>
<accession>A0A7W4VCV8</accession>
<proteinExistence type="predicted"/>
<dbReference type="Proteomes" id="UP000578036">
    <property type="component" value="Unassembled WGS sequence"/>
</dbReference>
<dbReference type="AlphaFoldDB" id="A0A7W4VCV8"/>
<reference evidence="1 2" key="1">
    <citation type="submission" date="2020-08" db="EMBL/GenBank/DDBJ databases">
        <title>Genomic Encyclopedia of Type Strains, Phase IV (KMG-V): Genome sequencing to study the core and pangenomes of soil and plant-associated prokaryotes.</title>
        <authorList>
            <person name="Whitman W."/>
        </authorList>
    </citation>
    <scope>NUCLEOTIDE SEQUENCE [LARGE SCALE GENOMIC DNA]</scope>
    <source>
        <strain evidence="1 2">SLV-2362</strain>
    </source>
</reference>
<protein>
    <submittedName>
        <fullName evidence="1">Uncharacterized protein</fullName>
    </submittedName>
</protein>
<comment type="caution">
    <text evidence="1">The sequence shown here is derived from an EMBL/GenBank/DDBJ whole genome shotgun (WGS) entry which is preliminary data.</text>
</comment>
<evidence type="ECO:0000313" key="1">
    <source>
        <dbReference type="EMBL" id="MBB3009272.1"/>
    </source>
</evidence>
<organism evidence="1 2">
    <name type="scientific">Cupriavidus alkaliphilus</name>
    <dbReference type="NCBI Taxonomy" id="942866"/>
    <lineage>
        <taxon>Bacteria</taxon>
        <taxon>Pseudomonadati</taxon>
        <taxon>Pseudomonadota</taxon>
        <taxon>Betaproteobacteria</taxon>
        <taxon>Burkholderiales</taxon>
        <taxon>Burkholderiaceae</taxon>
        <taxon>Cupriavidus</taxon>
    </lineage>
</organism>
<dbReference type="RefSeq" id="WP_183299906.1">
    <property type="nucleotide sequence ID" value="NZ_JACHWF010000004.1"/>
</dbReference>
<gene>
    <name evidence="1" type="ORF">FHX61_003945</name>
</gene>
<evidence type="ECO:0000313" key="2">
    <source>
        <dbReference type="Proteomes" id="UP000578036"/>
    </source>
</evidence>